<dbReference type="Pfam" id="PF09104">
    <property type="entry name" value="BRCA-2_OB3"/>
    <property type="match status" value="1"/>
</dbReference>
<feature type="non-terminal residue" evidence="3">
    <location>
        <position position="1"/>
    </location>
</feature>
<sequence length="158" mass="17569">SVQTVYISDAEMNLAAIKFWGGLKAVAVDDLVKPRKFICFSNLTVRSDDRVQCPSLSFGELSCLTFKPREPHLRAALDNLQHKIPDLNLFMANVQGTLTTILRPQRMSPSADVQVTTVRMYGEATLMCSSEMEHANHVTRKPSDALNPSHHNKNVSTS</sequence>
<dbReference type="SUPFAM" id="SSF50249">
    <property type="entry name" value="Nucleic acid-binding proteins"/>
    <property type="match status" value="1"/>
</dbReference>
<gene>
    <name evidence="3" type="ORF">PLOB_00023487</name>
</gene>
<keyword evidence="4" id="KW-1185">Reference proteome</keyword>
<dbReference type="InterPro" id="IPR015188">
    <property type="entry name" value="BRCA2_OB_3"/>
</dbReference>
<dbReference type="PANTHER" id="PTHR11289:SF0">
    <property type="entry name" value="BREAST CANCER TYPE 2 SUSCEPTIBILITY PROTEIN"/>
    <property type="match status" value="1"/>
</dbReference>
<dbReference type="InterPro" id="IPR012340">
    <property type="entry name" value="NA-bd_OB-fold"/>
</dbReference>
<proteinExistence type="predicted"/>
<dbReference type="InterPro" id="IPR015525">
    <property type="entry name" value="BRCA2"/>
</dbReference>
<feature type="region of interest" description="Disordered" evidence="1">
    <location>
        <begin position="134"/>
        <end position="158"/>
    </location>
</feature>
<reference evidence="3 4" key="1">
    <citation type="submission" date="2022-05" db="EMBL/GenBank/DDBJ databases">
        <authorList>
            <consortium name="Genoscope - CEA"/>
            <person name="William W."/>
        </authorList>
    </citation>
    <scope>NUCLEOTIDE SEQUENCE [LARGE SCALE GENOMIC DNA]</scope>
</reference>
<evidence type="ECO:0000259" key="2">
    <source>
        <dbReference type="Pfam" id="PF09104"/>
    </source>
</evidence>
<comment type="caution">
    <text evidence="3">The sequence shown here is derived from an EMBL/GenBank/DDBJ whole genome shotgun (WGS) entry which is preliminary data.</text>
</comment>
<feature type="domain" description="BRCA2 OB3" evidence="2">
    <location>
        <begin position="3"/>
        <end position="102"/>
    </location>
</feature>
<evidence type="ECO:0000256" key="1">
    <source>
        <dbReference type="SAM" id="MobiDB-lite"/>
    </source>
</evidence>
<accession>A0ABN8NMD1</accession>
<evidence type="ECO:0000313" key="4">
    <source>
        <dbReference type="Proteomes" id="UP001159405"/>
    </source>
</evidence>
<organism evidence="3 4">
    <name type="scientific">Porites lobata</name>
    <dbReference type="NCBI Taxonomy" id="104759"/>
    <lineage>
        <taxon>Eukaryota</taxon>
        <taxon>Metazoa</taxon>
        <taxon>Cnidaria</taxon>
        <taxon>Anthozoa</taxon>
        <taxon>Hexacorallia</taxon>
        <taxon>Scleractinia</taxon>
        <taxon>Fungiina</taxon>
        <taxon>Poritidae</taxon>
        <taxon>Porites</taxon>
    </lineage>
</organism>
<dbReference type="Proteomes" id="UP001159405">
    <property type="component" value="Unassembled WGS sequence"/>
</dbReference>
<dbReference type="EMBL" id="CALNXK010000028">
    <property type="protein sequence ID" value="CAH3115206.1"/>
    <property type="molecule type" value="Genomic_DNA"/>
</dbReference>
<name>A0ABN8NMD1_9CNID</name>
<evidence type="ECO:0000313" key="3">
    <source>
        <dbReference type="EMBL" id="CAH3115206.1"/>
    </source>
</evidence>
<dbReference type="PANTHER" id="PTHR11289">
    <property type="entry name" value="BREAST CANCER TYPE 2 SUSCEPTIBILITY PROTEIN BRCA2"/>
    <property type="match status" value="1"/>
</dbReference>
<dbReference type="Gene3D" id="2.40.50.140">
    <property type="entry name" value="Nucleic acid-binding proteins"/>
    <property type="match status" value="1"/>
</dbReference>
<protein>
    <recommendedName>
        <fullName evidence="2">BRCA2 OB3 domain-containing protein</fullName>
    </recommendedName>
</protein>